<keyword evidence="1" id="KW-0285">Flavoprotein</keyword>
<dbReference type="AlphaFoldDB" id="A0A7X1E9Y4"/>
<evidence type="ECO:0000256" key="1">
    <source>
        <dbReference type="ARBA" id="ARBA00022630"/>
    </source>
</evidence>
<name>A0A7X1E9Y4_9BACT</name>
<gene>
    <name evidence="4" type="ORF">H5P27_17855</name>
</gene>
<dbReference type="PANTHER" id="PTHR11748:SF119">
    <property type="entry name" value="D-2-HYDROXYGLUTARATE DEHYDROGENASE"/>
    <property type="match status" value="1"/>
</dbReference>
<dbReference type="GO" id="GO:0008720">
    <property type="term" value="F:D-lactate dehydrogenase (NAD+) activity"/>
    <property type="evidence" value="ECO:0007669"/>
    <property type="project" value="TreeGrafter"/>
</dbReference>
<dbReference type="GO" id="GO:0004458">
    <property type="term" value="F:D-lactate dehydrogenase (cytochrome) activity"/>
    <property type="evidence" value="ECO:0007669"/>
    <property type="project" value="TreeGrafter"/>
</dbReference>
<dbReference type="SUPFAM" id="SSF56176">
    <property type="entry name" value="FAD-binding/transporter-associated domain-like"/>
    <property type="match status" value="1"/>
</dbReference>
<dbReference type="GO" id="GO:0071949">
    <property type="term" value="F:FAD binding"/>
    <property type="evidence" value="ECO:0007669"/>
    <property type="project" value="InterPro"/>
</dbReference>
<reference evidence="4 5" key="1">
    <citation type="submission" date="2020-07" db="EMBL/GenBank/DDBJ databases">
        <authorList>
            <person name="Feng X."/>
        </authorList>
    </citation>
    <scope>NUCLEOTIDE SEQUENCE [LARGE SCALE GENOMIC DNA]</scope>
    <source>
        <strain evidence="4 5">JCM23202</strain>
    </source>
</reference>
<accession>A0A7X1E9Y4</accession>
<dbReference type="GO" id="GO:1903457">
    <property type="term" value="P:lactate catabolic process"/>
    <property type="evidence" value="ECO:0007669"/>
    <property type="project" value="TreeGrafter"/>
</dbReference>
<dbReference type="PANTHER" id="PTHR11748">
    <property type="entry name" value="D-LACTATE DEHYDROGENASE"/>
    <property type="match status" value="1"/>
</dbReference>
<organism evidence="4 5">
    <name type="scientific">Pelagicoccus albus</name>
    <dbReference type="NCBI Taxonomy" id="415222"/>
    <lineage>
        <taxon>Bacteria</taxon>
        <taxon>Pseudomonadati</taxon>
        <taxon>Verrucomicrobiota</taxon>
        <taxon>Opitutia</taxon>
        <taxon>Puniceicoccales</taxon>
        <taxon>Pelagicoccaceae</taxon>
        <taxon>Pelagicoccus</taxon>
    </lineage>
</organism>
<keyword evidence="5" id="KW-1185">Reference proteome</keyword>
<dbReference type="Proteomes" id="UP000526501">
    <property type="component" value="Unassembled WGS sequence"/>
</dbReference>
<dbReference type="RefSeq" id="WP_185661787.1">
    <property type="nucleotide sequence ID" value="NZ_CAWPOO010000013.1"/>
</dbReference>
<dbReference type="InterPro" id="IPR006094">
    <property type="entry name" value="Oxid_FAD_bind_N"/>
</dbReference>
<dbReference type="InterPro" id="IPR016169">
    <property type="entry name" value="FAD-bd_PCMH_sub2"/>
</dbReference>
<evidence type="ECO:0000313" key="5">
    <source>
        <dbReference type="Proteomes" id="UP000526501"/>
    </source>
</evidence>
<dbReference type="InterPro" id="IPR016166">
    <property type="entry name" value="FAD-bd_PCMH"/>
</dbReference>
<feature type="domain" description="FAD-binding PCMH-type" evidence="3">
    <location>
        <begin position="47"/>
        <end position="220"/>
    </location>
</feature>
<sequence>MPVFDLSSVLEVLGTVLPEERIILREGSLEKLSKDFYWYSPVLKRQLEDKKADFGLMIETREELQKVISILFEYQVPIQIRGGGTGNYGQLIPLYGGVILDLSGMDAIHSVEEGVLRAEPGVRIATIELEAGKAGYEMRCIPSTWVKSSFGGFLAGGSGGIGSITYGGIASNDNMVSATICTVEAEPKIVKIEGPDCLRVLHTYGTNGILVEAEMKLGVKRKYEQLIFSHADWSTLFDWTNSIAQDRSILKRLVTQFDGDIVDAFKPLRRYFTEGEHVTFLLIDEAFVEGVLASAEEAGIRFCHQMPLNFPPKPPYLTDYTWNHTTLWALKKDPNITYLQLGFGPTGFKERAQLLKDAFPDEIFHHLEFTANHEPEGEATGISCGGLPIVKFTTEERLNEIISFCWDNGIFVANPHTCILEEGGRHDDLDEKRRLKSLYDPKGLLNPGKMKTYESNPFTAPV</sequence>
<dbReference type="InterPro" id="IPR016164">
    <property type="entry name" value="FAD-linked_Oxase-like_C"/>
</dbReference>
<dbReference type="EMBL" id="JACHVC010000013">
    <property type="protein sequence ID" value="MBC2607924.1"/>
    <property type="molecule type" value="Genomic_DNA"/>
</dbReference>
<evidence type="ECO:0000256" key="2">
    <source>
        <dbReference type="ARBA" id="ARBA00022827"/>
    </source>
</evidence>
<proteinExistence type="predicted"/>
<comment type="caution">
    <text evidence="4">The sequence shown here is derived from an EMBL/GenBank/DDBJ whole genome shotgun (WGS) entry which is preliminary data.</text>
</comment>
<dbReference type="InterPro" id="IPR036318">
    <property type="entry name" value="FAD-bd_PCMH-like_sf"/>
</dbReference>
<evidence type="ECO:0000313" key="4">
    <source>
        <dbReference type="EMBL" id="MBC2607924.1"/>
    </source>
</evidence>
<dbReference type="SUPFAM" id="SSF55103">
    <property type="entry name" value="FAD-linked oxidases, C-terminal domain"/>
    <property type="match status" value="1"/>
</dbReference>
<dbReference type="Pfam" id="PF01565">
    <property type="entry name" value="FAD_binding_4"/>
    <property type="match status" value="1"/>
</dbReference>
<keyword evidence="2" id="KW-0274">FAD</keyword>
<dbReference type="PROSITE" id="PS51387">
    <property type="entry name" value="FAD_PCMH"/>
    <property type="match status" value="1"/>
</dbReference>
<protein>
    <submittedName>
        <fullName evidence="4">FAD-binding oxidoreductase</fullName>
    </submittedName>
</protein>
<evidence type="ECO:0000259" key="3">
    <source>
        <dbReference type="PROSITE" id="PS51387"/>
    </source>
</evidence>
<dbReference type="Gene3D" id="3.30.465.10">
    <property type="match status" value="1"/>
</dbReference>